<dbReference type="NCBIfam" id="TIGR00097">
    <property type="entry name" value="HMP-P_kinase"/>
    <property type="match status" value="1"/>
</dbReference>
<dbReference type="GO" id="GO:0005524">
    <property type="term" value="F:ATP binding"/>
    <property type="evidence" value="ECO:0007669"/>
    <property type="project" value="UniProtKB-KW"/>
</dbReference>
<sequence>MTEETGALAAAAAGVPAAAGAQAVPRVLSIAGSDSGGGAGIQADVKTIAAWGGYGMTVVTAVTAQNTQGVQAVHPLPPEVVQDQLDAVGSDIAVDAVKVGMLGSPAVMEVVSAWLEGCAAPVVLDPVMVASSGDSLTAVDAAAWVRLLDAADLVTPNVPELEILTGERLPDWESAMEAAGELAERHAVTVLVKGGHLDPDEHPAGVPDALVVPGEDAVVVTGPWQRVRSTHGTGCTLASALATLAGARLDWEQALRQAKPWLAEAMGRGEALAVGRAELPGWHGPVDHGWRERGRS</sequence>
<dbReference type="GO" id="GO:0008972">
    <property type="term" value="F:phosphomethylpyrimidine kinase activity"/>
    <property type="evidence" value="ECO:0007669"/>
    <property type="project" value="UniProtKB-EC"/>
</dbReference>
<dbReference type="Pfam" id="PF08543">
    <property type="entry name" value="Phos_pyr_kin"/>
    <property type="match status" value="1"/>
</dbReference>
<evidence type="ECO:0000256" key="5">
    <source>
        <dbReference type="ARBA" id="ARBA00022679"/>
    </source>
</evidence>
<comment type="function">
    <text evidence="3">Catalyzes the phosphorylation of hydroxymethylpyrimidine phosphate (HMP-P) to HMP-PP, and of HMP to HMP-P.</text>
</comment>
<evidence type="ECO:0000256" key="4">
    <source>
        <dbReference type="ARBA" id="ARBA00004769"/>
    </source>
</evidence>
<name>A0A1R4IFP2_9MICC</name>
<evidence type="ECO:0000313" key="11">
    <source>
        <dbReference type="EMBL" id="SJN18642.1"/>
    </source>
</evidence>
<feature type="domain" description="Pyridoxamine kinase/Phosphomethylpyrimidine kinase" evidence="10">
    <location>
        <begin position="34"/>
        <end position="279"/>
    </location>
</feature>
<dbReference type="UniPathway" id="UPA00060">
    <property type="reaction ID" value="UER00138"/>
</dbReference>
<evidence type="ECO:0000256" key="1">
    <source>
        <dbReference type="ARBA" id="ARBA00000151"/>
    </source>
</evidence>
<dbReference type="SUPFAM" id="SSF53613">
    <property type="entry name" value="Ribokinase-like"/>
    <property type="match status" value="1"/>
</dbReference>
<dbReference type="PANTHER" id="PTHR20858:SF17">
    <property type="entry name" value="HYDROXYMETHYLPYRIMIDINE_PHOSPHOMETHYLPYRIMIDINE KINASE THI20-RELATED"/>
    <property type="match status" value="1"/>
</dbReference>
<dbReference type="InterPro" id="IPR013749">
    <property type="entry name" value="PM/HMP-P_kinase-1"/>
</dbReference>
<dbReference type="RefSeq" id="WP_087133506.1">
    <property type="nucleotide sequence ID" value="NZ_FUKP01000014.1"/>
</dbReference>
<evidence type="ECO:0000256" key="9">
    <source>
        <dbReference type="ARBA" id="ARBA00022977"/>
    </source>
</evidence>
<dbReference type="EC" id="2.7.4.7" evidence="11"/>
<reference evidence="11 12" key="1">
    <citation type="submission" date="2017-02" db="EMBL/GenBank/DDBJ databases">
        <authorList>
            <person name="Peterson S.W."/>
        </authorList>
    </citation>
    <scope>NUCLEOTIDE SEQUENCE [LARGE SCALE GENOMIC DNA]</scope>
    <source>
        <strain evidence="11 12">2B3F</strain>
    </source>
</reference>
<evidence type="ECO:0000256" key="3">
    <source>
        <dbReference type="ARBA" id="ARBA00003848"/>
    </source>
</evidence>
<proteinExistence type="predicted"/>
<protein>
    <submittedName>
        <fullName evidence="11">Hydroxymethylpyrimidine phosphate kinase ThiD</fullName>
        <ecNumber evidence="11">2.7.4.7</ecNumber>
    </submittedName>
</protein>
<dbReference type="AlphaFoldDB" id="A0A1R4IFP2"/>
<keyword evidence="6" id="KW-0547">Nucleotide-binding</keyword>
<organism evidence="11 12">
    <name type="scientific">Micrococcus lylae</name>
    <dbReference type="NCBI Taxonomy" id="1273"/>
    <lineage>
        <taxon>Bacteria</taxon>
        <taxon>Bacillati</taxon>
        <taxon>Actinomycetota</taxon>
        <taxon>Actinomycetes</taxon>
        <taxon>Micrococcales</taxon>
        <taxon>Micrococcaceae</taxon>
        <taxon>Micrococcus</taxon>
    </lineage>
</organism>
<dbReference type="InterPro" id="IPR004399">
    <property type="entry name" value="HMP/HMP-P_kinase_dom"/>
</dbReference>
<dbReference type="GO" id="GO:0008902">
    <property type="term" value="F:hydroxymethylpyrimidine kinase activity"/>
    <property type="evidence" value="ECO:0007669"/>
    <property type="project" value="UniProtKB-EC"/>
</dbReference>
<keyword evidence="7 11" id="KW-0418">Kinase</keyword>
<evidence type="ECO:0000256" key="7">
    <source>
        <dbReference type="ARBA" id="ARBA00022777"/>
    </source>
</evidence>
<gene>
    <name evidence="11" type="ORF">FM125_02085</name>
</gene>
<dbReference type="Proteomes" id="UP000196230">
    <property type="component" value="Unassembled WGS sequence"/>
</dbReference>
<comment type="pathway">
    <text evidence="4">Cofactor biosynthesis; thiamine diphosphate biosynthesis; 4-amino-2-methyl-5-diphosphomethylpyrimidine from 5-amino-1-(5-phospho-D-ribosyl)imidazole: step 3/3.</text>
</comment>
<comment type="catalytic activity">
    <reaction evidence="2">
        <text>4-amino-2-methyl-5-(phosphooxymethyl)pyrimidine + ATP = 4-amino-2-methyl-5-(diphosphooxymethyl)pyrimidine + ADP</text>
        <dbReference type="Rhea" id="RHEA:19893"/>
        <dbReference type="ChEBI" id="CHEBI:30616"/>
        <dbReference type="ChEBI" id="CHEBI:57841"/>
        <dbReference type="ChEBI" id="CHEBI:58354"/>
        <dbReference type="ChEBI" id="CHEBI:456216"/>
        <dbReference type="EC" id="2.7.4.7"/>
    </reaction>
</comment>
<dbReference type="CDD" id="cd01169">
    <property type="entry name" value="HMPP_kinase"/>
    <property type="match status" value="1"/>
</dbReference>
<comment type="catalytic activity">
    <reaction evidence="1">
        <text>4-amino-5-hydroxymethyl-2-methylpyrimidine + ATP = 4-amino-2-methyl-5-(phosphooxymethyl)pyrimidine + ADP + H(+)</text>
        <dbReference type="Rhea" id="RHEA:23096"/>
        <dbReference type="ChEBI" id="CHEBI:15378"/>
        <dbReference type="ChEBI" id="CHEBI:16892"/>
        <dbReference type="ChEBI" id="CHEBI:30616"/>
        <dbReference type="ChEBI" id="CHEBI:58354"/>
        <dbReference type="ChEBI" id="CHEBI:456216"/>
        <dbReference type="EC" id="2.7.1.49"/>
    </reaction>
</comment>
<dbReference type="GO" id="GO:0005829">
    <property type="term" value="C:cytosol"/>
    <property type="evidence" value="ECO:0007669"/>
    <property type="project" value="TreeGrafter"/>
</dbReference>
<dbReference type="FunFam" id="3.40.1190.20:FF:000003">
    <property type="entry name" value="Phosphomethylpyrimidine kinase ThiD"/>
    <property type="match status" value="1"/>
</dbReference>
<evidence type="ECO:0000256" key="6">
    <source>
        <dbReference type="ARBA" id="ARBA00022741"/>
    </source>
</evidence>
<evidence type="ECO:0000256" key="8">
    <source>
        <dbReference type="ARBA" id="ARBA00022840"/>
    </source>
</evidence>
<keyword evidence="5 11" id="KW-0808">Transferase</keyword>
<dbReference type="EMBL" id="FUKP01000014">
    <property type="protein sequence ID" value="SJN18642.1"/>
    <property type="molecule type" value="Genomic_DNA"/>
</dbReference>
<accession>A0A1R4IFP2</accession>
<dbReference type="InterPro" id="IPR029056">
    <property type="entry name" value="Ribokinase-like"/>
</dbReference>
<keyword evidence="9" id="KW-0784">Thiamine biosynthesis</keyword>
<evidence type="ECO:0000313" key="12">
    <source>
        <dbReference type="Proteomes" id="UP000196230"/>
    </source>
</evidence>
<dbReference type="Gene3D" id="3.40.1190.20">
    <property type="match status" value="1"/>
</dbReference>
<dbReference type="GO" id="GO:0009229">
    <property type="term" value="P:thiamine diphosphate biosynthetic process"/>
    <property type="evidence" value="ECO:0007669"/>
    <property type="project" value="UniProtKB-UniPathway"/>
</dbReference>
<keyword evidence="8" id="KW-0067">ATP-binding</keyword>
<dbReference type="PANTHER" id="PTHR20858">
    <property type="entry name" value="PHOSPHOMETHYLPYRIMIDINE KINASE"/>
    <property type="match status" value="1"/>
</dbReference>
<dbReference type="GO" id="GO:0009228">
    <property type="term" value="P:thiamine biosynthetic process"/>
    <property type="evidence" value="ECO:0007669"/>
    <property type="project" value="UniProtKB-KW"/>
</dbReference>
<evidence type="ECO:0000256" key="2">
    <source>
        <dbReference type="ARBA" id="ARBA00000565"/>
    </source>
</evidence>
<evidence type="ECO:0000259" key="10">
    <source>
        <dbReference type="Pfam" id="PF08543"/>
    </source>
</evidence>